<dbReference type="EMBL" id="GBXM01051422">
    <property type="protein sequence ID" value="JAH57155.1"/>
    <property type="molecule type" value="Transcribed_RNA"/>
</dbReference>
<protein>
    <submittedName>
        <fullName evidence="2">Uncharacterized protein</fullName>
    </submittedName>
</protein>
<proteinExistence type="predicted"/>
<sequence length="53" mass="5829">MIVEDNSLAHSTKSDTDTYSPPDVFLSDRELLKSTVEDLIGSDISDDQKSILS</sequence>
<reference evidence="2" key="2">
    <citation type="journal article" date="2015" name="Fish Shellfish Immunol.">
        <title>Early steps in the European eel (Anguilla anguilla)-Vibrio vulnificus interaction in the gills: Role of the RtxA13 toxin.</title>
        <authorList>
            <person name="Callol A."/>
            <person name="Pajuelo D."/>
            <person name="Ebbesson L."/>
            <person name="Teles M."/>
            <person name="MacKenzie S."/>
            <person name="Amaro C."/>
        </authorList>
    </citation>
    <scope>NUCLEOTIDE SEQUENCE</scope>
</reference>
<name>A0A0E9TW50_ANGAN</name>
<evidence type="ECO:0000256" key="1">
    <source>
        <dbReference type="SAM" id="MobiDB-lite"/>
    </source>
</evidence>
<reference evidence="2" key="1">
    <citation type="submission" date="2014-11" db="EMBL/GenBank/DDBJ databases">
        <authorList>
            <person name="Amaro Gonzalez C."/>
        </authorList>
    </citation>
    <scope>NUCLEOTIDE SEQUENCE</scope>
</reference>
<feature type="region of interest" description="Disordered" evidence="1">
    <location>
        <begin position="1"/>
        <end position="24"/>
    </location>
</feature>
<organism evidence="2">
    <name type="scientific">Anguilla anguilla</name>
    <name type="common">European freshwater eel</name>
    <name type="synonym">Muraena anguilla</name>
    <dbReference type="NCBI Taxonomy" id="7936"/>
    <lineage>
        <taxon>Eukaryota</taxon>
        <taxon>Metazoa</taxon>
        <taxon>Chordata</taxon>
        <taxon>Craniata</taxon>
        <taxon>Vertebrata</taxon>
        <taxon>Euteleostomi</taxon>
        <taxon>Actinopterygii</taxon>
        <taxon>Neopterygii</taxon>
        <taxon>Teleostei</taxon>
        <taxon>Anguilliformes</taxon>
        <taxon>Anguillidae</taxon>
        <taxon>Anguilla</taxon>
    </lineage>
</organism>
<dbReference type="AlphaFoldDB" id="A0A0E9TW50"/>
<accession>A0A0E9TW50</accession>
<evidence type="ECO:0000313" key="2">
    <source>
        <dbReference type="EMBL" id="JAH57155.1"/>
    </source>
</evidence>